<feature type="domain" description="TIR" evidence="2">
    <location>
        <begin position="176"/>
        <end position="344"/>
    </location>
</feature>
<organism evidence="3 4">
    <name type="scientific">Rhodamnia argentea</name>
    <dbReference type="NCBI Taxonomy" id="178133"/>
    <lineage>
        <taxon>Eukaryota</taxon>
        <taxon>Viridiplantae</taxon>
        <taxon>Streptophyta</taxon>
        <taxon>Embryophyta</taxon>
        <taxon>Tracheophyta</taxon>
        <taxon>Spermatophyta</taxon>
        <taxon>Magnoliopsida</taxon>
        <taxon>eudicotyledons</taxon>
        <taxon>Gunneridae</taxon>
        <taxon>Pentapetalae</taxon>
        <taxon>rosids</taxon>
        <taxon>malvids</taxon>
        <taxon>Myrtales</taxon>
        <taxon>Myrtaceae</taxon>
        <taxon>Myrtoideae</taxon>
        <taxon>Myrteae</taxon>
        <taxon>Australasian group</taxon>
        <taxon>Rhodamnia</taxon>
    </lineage>
</organism>
<dbReference type="GeneID" id="115727496"/>
<evidence type="ECO:0000313" key="4">
    <source>
        <dbReference type="RefSeq" id="XP_030513578.2"/>
    </source>
</evidence>
<dbReference type="RefSeq" id="XP_030513578.2">
    <property type="nucleotide sequence ID" value="XM_030657718.2"/>
</dbReference>
<dbReference type="Pfam" id="PF01582">
    <property type="entry name" value="TIR"/>
    <property type="match status" value="2"/>
</dbReference>
<dbReference type="Gene3D" id="3.40.50.10140">
    <property type="entry name" value="Toll/interleukin-1 receptor homology (TIR) domain"/>
    <property type="match status" value="2"/>
</dbReference>
<keyword evidence="3" id="KW-1185">Reference proteome</keyword>
<reference evidence="4" key="2">
    <citation type="submission" date="2025-08" db="UniProtKB">
        <authorList>
            <consortium name="RefSeq"/>
        </authorList>
    </citation>
    <scope>IDENTIFICATION</scope>
    <source>
        <tissue evidence="4">Leaf</tissue>
    </source>
</reference>
<evidence type="ECO:0000256" key="1">
    <source>
        <dbReference type="ARBA" id="ARBA00023027"/>
    </source>
</evidence>
<dbReference type="InterPro" id="IPR035897">
    <property type="entry name" value="Toll_tir_struct_dom_sf"/>
</dbReference>
<dbReference type="InterPro" id="IPR000157">
    <property type="entry name" value="TIR_dom"/>
</dbReference>
<dbReference type="KEGG" id="rarg:115727496"/>
<dbReference type="GO" id="GO:0007165">
    <property type="term" value="P:signal transduction"/>
    <property type="evidence" value="ECO:0007669"/>
    <property type="project" value="InterPro"/>
</dbReference>
<proteinExistence type="predicted"/>
<name>A0A8B8MU22_9MYRT</name>
<dbReference type="PROSITE" id="PS50104">
    <property type="entry name" value="TIR"/>
    <property type="match status" value="2"/>
</dbReference>
<dbReference type="PANTHER" id="PTHR32009:SF138">
    <property type="entry name" value="DISEASE RESISTANCE PROTEIN (TIR-NBS-LRR CLASS)"/>
    <property type="match status" value="1"/>
</dbReference>
<dbReference type="Proteomes" id="UP000827889">
    <property type="component" value="Chromosome 1"/>
</dbReference>
<evidence type="ECO:0000259" key="2">
    <source>
        <dbReference type="PROSITE" id="PS50104"/>
    </source>
</evidence>
<keyword evidence="1" id="KW-0520">NAD</keyword>
<dbReference type="PANTHER" id="PTHR32009">
    <property type="entry name" value="TMV RESISTANCE PROTEIN N-LIKE"/>
    <property type="match status" value="1"/>
</dbReference>
<sequence>MASSSSKSRELFQVFVSFKHDDAGNNFVGHLYTALDHIGISTQVIAKEKGEDILTTVTKAIEESDLAIVVFSEDFAYSQMCLEEVAKIMESKKQKENFKVFPVFYKVEAIEVSNVEGSHKSGMEEQEKRFGKDSEKVKRWKKALHEAGSMFGWQLHDRMSEATAIKEIIKEISDLTMYDVFLSFRSKDVSENFVNGLYEALTQKDIRTFMDSEELEKGQDLPPARKDAIEHSRMYIVVFSENYAESRWCMKELVQILEWKNKRKQRMLPIFYQMKPGEVRGQKQSYEEALAKHAIDYGTYKVKKWREALTEAANVNGKHLLDGNRDGWISSIVEEIEKMVAEDKLTARMKKLKMSI</sequence>
<gene>
    <name evidence="4" type="primary">LOC115727496</name>
</gene>
<dbReference type="SUPFAM" id="SSF52200">
    <property type="entry name" value="Toll/Interleukin receptor TIR domain"/>
    <property type="match status" value="2"/>
</dbReference>
<dbReference type="SMART" id="SM00255">
    <property type="entry name" value="TIR"/>
    <property type="match status" value="2"/>
</dbReference>
<evidence type="ECO:0000313" key="3">
    <source>
        <dbReference type="Proteomes" id="UP000827889"/>
    </source>
</evidence>
<accession>A0A8B8MU22</accession>
<reference evidence="3" key="1">
    <citation type="submission" date="2025-05" db="UniProtKB">
        <authorList>
            <consortium name="RefSeq"/>
        </authorList>
    </citation>
    <scope>NUCLEOTIDE SEQUENCE [LARGE SCALE GENOMIC DNA]</scope>
</reference>
<dbReference type="AlphaFoldDB" id="A0A8B8MU22"/>
<feature type="domain" description="TIR" evidence="2">
    <location>
        <begin position="10"/>
        <end position="176"/>
    </location>
</feature>
<protein>
    <submittedName>
        <fullName evidence="4">TMV resistance protein N-like</fullName>
    </submittedName>
</protein>